<dbReference type="SUPFAM" id="SSF53448">
    <property type="entry name" value="Nucleotide-diphospho-sugar transferases"/>
    <property type="match status" value="1"/>
</dbReference>
<evidence type="ECO:0000313" key="2">
    <source>
        <dbReference type="EMBL" id="GHF80489.1"/>
    </source>
</evidence>
<dbReference type="InterPro" id="IPR050834">
    <property type="entry name" value="Glycosyltransf_2"/>
</dbReference>
<comment type="caution">
    <text evidence="2">The sequence shown here is derived from an EMBL/GenBank/DDBJ whole genome shotgun (WGS) entry which is preliminary data.</text>
</comment>
<dbReference type="SUPFAM" id="SSF53335">
    <property type="entry name" value="S-adenosyl-L-methionine-dependent methyltransferases"/>
    <property type="match status" value="1"/>
</dbReference>
<dbReference type="Proteomes" id="UP000623842">
    <property type="component" value="Unassembled WGS sequence"/>
</dbReference>
<dbReference type="CDD" id="cd00761">
    <property type="entry name" value="Glyco_tranf_GTA_type"/>
    <property type="match status" value="1"/>
</dbReference>
<accession>A0A919EHG3</accession>
<protein>
    <recommendedName>
        <fullName evidence="1">Glycosyltransferase 2-like domain-containing protein</fullName>
    </recommendedName>
</protein>
<dbReference type="Gene3D" id="3.40.50.720">
    <property type="entry name" value="NAD(P)-binding Rossmann-like Domain"/>
    <property type="match status" value="1"/>
</dbReference>
<dbReference type="PANTHER" id="PTHR43685:SF2">
    <property type="entry name" value="GLYCOSYLTRANSFERASE 2-LIKE DOMAIN-CONTAINING PROTEIN"/>
    <property type="match status" value="1"/>
</dbReference>
<reference evidence="2" key="2">
    <citation type="submission" date="2020-09" db="EMBL/GenBank/DDBJ databases">
        <authorList>
            <person name="Sun Q."/>
            <person name="Kim S."/>
        </authorList>
    </citation>
    <scope>NUCLEOTIDE SEQUENCE</scope>
    <source>
        <strain evidence="2">KCTC 42731</strain>
    </source>
</reference>
<feature type="domain" description="Glycosyltransferase 2-like" evidence="1">
    <location>
        <begin position="357"/>
        <end position="504"/>
    </location>
</feature>
<sequence>MKNVIFFGASQLGEKAFREAPEDINIVCFIDNDSAKSGSLFQGKVIHTPDKLQSLEYDFIYITSQYVDEISEQLSHLGICESKIKVYNVDFLDKYPPESEVIKPLSHIDLNVMSALLGSDLPEMPNWHGMPAEKAVLTSILRSLNPKCSIEVGTYLGDSLRVIHHFSDLCYSLDIDPSCQVNLADELPKTTFIVGSSQRTLPELLTKISNDIDHPSPEFVLIDGCHTKLGVESDINALLDFTPKKPMVVLLHDSANPECRAGMLAVDWSRNPHVHFVNIDFVPGILHFNTSSYREMWGGFAFALFLPEKRKSDLQVQTPLGQQFDAMFKGSNHQLYSENKFANSFLPFSNDKSIKFSACLPNYNDGDIIEQAVVAMVNQSCPPDELLICDDASTDDSWQKLEALRARFPIIRLIRNKKNLGVVGTLNRLLEEAVGQYIYFGGADDYVLPLFFENVLQLLEKYPKANLGMASFYSVDADGKIISHNKVARWQSPGYFDQESCLKGYFKSEDPHHSLSSSTIYKRSALQAIGGFEESLGHWTDSFAIRALALDSGAVYTPHPGAMFTCLNNSFSGSQHRDKEKSFQIIDKAASMMRSDQYQALFPQEFVQQWQESFKKLTLAMVAQSKAE</sequence>
<dbReference type="PANTHER" id="PTHR43685">
    <property type="entry name" value="GLYCOSYLTRANSFERASE"/>
    <property type="match status" value="1"/>
</dbReference>
<dbReference type="Gene3D" id="3.40.50.150">
    <property type="entry name" value="Vaccinia Virus protein VP39"/>
    <property type="match status" value="1"/>
</dbReference>
<reference evidence="2" key="1">
    <citation type="journal article" date="2014" name="Int. J. Syst. Evol. Microbiol.">
        <title>Complete genome sequence of Corynebacterium casei LMG S-19264T (=DSM 44701T), isolated from a smear-ripened cheese.</title>
        <authorList>
            <consortium name="US DOE Joint Genome Institute (JGI-PGF)"/>
            <person name="Walter F."/>
            <person name="Albersmeier A."/>
            <person name="Kalinowski J."/>
            <person name="Ruckert C."/>
        </authorList>
    </citation>
    <scope>NUCLEOTIDE SEQUENCE</scope>
    <source>
        <strain evidence="2">KCTC 42731</strain>
    </source>
</reference>
<proteinExistence type="predicted"/>
<dbReference type="Gene3D" id="3.90.550.10">
    <property type="entry name" value="Spore Coat Polysaccharide Biosynthesis Protein SpsA, Chain A"/>
    <property type="match status" value="1"/>
</dbReference>
<organism evidence="2 3">
    <name type="scientific">Thalassotalea marina</name>
    <dbReference type="NCBI Taxonomy" id="1673741"/>
    <lineage>
        <taxon>Bacteria</taxon>
        <taxon>Pseudomonadati</taxon>
        <taxon>Pseudomonadota</taxon>
        <taxon>Gammaproteobacteria</taxon>
        <taxon>Alteromonadales</taxon>
        <taxon>Colwelliaceae</taxon>
        <taxon>Thalassotalea</taxon>
    </lineage>
</organism>
<dbReference type="EMBL" id="BNCK01000001">
    <property type="protein sequence ID" value="GHF80489.1"/>
    <property type="molecule type" value="Genomic_DNA"/>
</dbReference>
<evidence type="ECO:0000259" key="1">
    <source>
        <dbReference type="Pfam" id="PF00535"/>
    </source>
</evidence>
<dbReference type="InterPro" id="IPR001173">
    <property type="entry name" value="Glyco_trans_2-like"/>
</dbReference>
<dbReference type="InterPro" id="IPR029044">
    <property type="entry name" value="Nucleotide-diphossugar_trans"/>
</dbReference>
<dbReference type="InterPro" id="IPR029063">
    <property type="entry name" value="SAM-dependent_MTases_sf"/>
</dbReference>
<evidence type="ECO:0000313" key="3">
    <source>
        <dbReference type="Proteomes" id="UP000623842"/>
    </source>
</evidence>
<dbReference type="RefSeq" id="WP_189767102.1">
    <property type="nucleotide sequence ID" value="NZ_BNCK01000001.1"/>
</dbReference>
<keyword evidence="3" id="KW-1185">Reference proteome</keyword>
<dbReference type="Pfam" id="PF00535">
    <property type="entry name" value="Glycos_transf_2"/>
    <property type="match status" value="1"/>
</dbReference>
<dbReference type="AlphaFoldDB" id="A0A919EHG3"/>
<name>A0A919EHG3_9GAMM</name>
<gene>
    <name evidence="2" type="ORF">GCM10017161_04730</name>
</gene>